<organism evidence="3 4">
    <name type="scientific">Crepidotus variabilis</name>
    <dbReference type="NCBI Taxonomy" id="179855"/>
    <lineage>
        <taxon>Eukaryota</taxon>
        <taxon>Fungi</taxon>
        <taxon>Dikarya</taxon>
        <taxon>Basidiomycota</taxon>
        <taxon>Agaricomycotina</taxon>
        <taxon>Agaricomycetes</taxon>
        <taxon>Agaricomycetidae</taxon>
        <taxon>Agaricales</taxon>
        <taxon>Agaricineae</taxon>
        <taxon>Crepidotaceae</taxon>
        <taxon>Crepidotus</taxon>
    </lineage>
</organism>
<evidence type="ECO:0000313" key="3">
    <source>
        <dbReference type="EMBL" id="KAF9530435.1"/>
    </source>
</evidence>
<dbReference type="OrthoDB" id="2788977at2759"/>
<dbReference type="AlphaFoldDB" id="A0A9P6JSD6"/>
<feature type="region of interest" description="Disordered" evidence="1">
    <location>
        <begin position="1"/>
        <end position="26"/>
    </location>
</feature>
<dbReference type="Proteomes" id="UP000807306">
    <property type="component" value="Unassembled WGS sequence"/>
</dbReference>
<keyword evidence="4" id="KW-1185">Reference proteome</keyword>
<gene>
    <name evidence="3" type="ORF">CPB83DRAFT_850918</name>
</gene>
<reference evidence="3" key="1">
    <citation type="submission" date="2020-11" db="EMBL/GenBank/DDBJ databases">
        <authorList>
            <consortium name="DOE Joint Genome Institute"/>
            <person name="Ahrendt S."/>
            <person name="Riley R."/>
            <person name="Andreopoulos W."/>
            <person name="Labutti K."/>
            <person name="Pangilinan J."/>
            <person name="Ruiz-Duenas F.J."/>
            <person name="Barrasa J.M."/>
            <person name="Sanchez-Garcia M."/>
            <person name="Camarero S."/>
            <person name="Miyauchi S."/>
            <person name="Serrano A."/>
            <person name="Linde D."/>
            <person name="Babiker R."/>
            <person name="Drula E."/>
            <person name="Ayuso-Fernandez I."/>
            <person name="Pacheco R."/>
            <person name="Padilla G."/>
            <person name="Ferreira P."/>
            <person name="Barriuso J."/>
            <person name="Kellner H."/>
            <person name="Castanera R."/>
            <person name="Alfaro M."/>
            <person name="Ramirez L."/>
            <person name="Pisabarro A.G."/>
            <person name="Kuo A."/>
            <person name="Tritt A."/>
            <person name="Lipzen A."/>
            <person name="He G."/>
            <person name="Yan M."/>
            <person name="Ng V."/>
            <person name="Cullen D."/>
            <person name="Martin F."/>
            <person name="Rosso M.-N."/>
            <person name="Henrissat B."/>
            <person name="Hibbett D."/>
            <person name="Martinez A.T."/>
            <person name="Grigoriev I.V."/>
        </authorList>
    </citation>
    <scope>NUCLEOTIDE SEQUENCE</scope>
    <source>
        <strain evidence="3">CBS 506.95</strain>
    </source>
</reference>
<dbReference type="EMBL" id="MU157840">
    <property type="protein sequence ID" value="KAF9530435.1"/>
    <property type="molecule type" value="Genomic_DNA"/>
</dbReference>
<evidence type="ECO:0000313" key="4">
    <source>
        <dbReference type="Proteomes" id="UP000807306"/>
    </source>
</evidence>
<keyword evidence="2" id="KW-1133">Transmembrane helix</keyword>
<proteinExistence type="predicted"/>
<name>A0A9P6JSD6_9AGAR</name>
<feature type="transmembrane region" description="Helical" evidence="2">
    <location>
        <begin position="172"/>
        <end position="193"/>
    </location>
</feature>
<keyword evidence="2" id="KW-0812">Transmembrane</keyword>
<evidence type="ECO:0000256" key="2">
    <source>
        <dbReference type="SAM" id="Phobius"/>
    </source>
</evidence>
<keyword evidence="2" id="KW-0472">Membrane</keyword>
<evidence type="ECO:0000256" key="1">
    <source>
        <dbReference type="SAM" id="MobiDB-lite"/>
    </source>
</evidence>
<sequence length="212" mass="24520">MSYTKQYTYQEPGPSKQPGPLSSEHAGTISTSKVELALKRCCKTSLEYEYLVKGLESSLSDHLSNFRAVESLMQESYKNVHRNVQRADRVSKVQANHIKQQLGDLDDSLTELADTLPTIQTQVLDIKQAYDSGWDKAQELVTDLTWLNTDFYERWRMIIFSSSSPVSWRWKVYMRTVFVVSFVVCSWLLWIGLTGAYRAHRHRLVWGEKLMS</sequence>
<comment type="caution">
    <text evidence="3">The sequence shown here is derived from an EMBL/GenBank/DDBJ whole genome shotgun (WGS) entry which is preliminary data.</text>
</comment>
<accession>A0A9P6JSD6</accession>
<protein>
    <submittedName>
        <fullName evidence="3">Uncharacterized protein</fullName>
    </submittedName>
</protein>